<evidence type="ECO:0000256" key="2">
    <source>
        <dbReference type="SAM" id="MobiDB-lite"/>
    </source>
</evidence>
<protein>
    <submittedName>
        <fullName evidence="5">DUF2968 family protein</fullName>
    </submittedName>
</protein>
<feature type="compositionally biased region" description="Low complexity" evidence="2">
    <location>
        <begin position="31"/>
        <end position="60"/>
    </location>
</feature>
<evidence type="ECO:0000313" key="4">
    <source>
        <dbReference type="EMBL" id="PPE68493.1"/>
    </source>
</evidence>
<name>A0A2S5T0J8_9BURK</name>
<dbReference type="Proteomes" id="UP000294772">
    <property type="component" value="Unassembled WGS sequence"/>
</dbReference>
<feature type="coiled-coil region" evidence="1">
    <location>
        <begin position="146"/>
        <end position="222"/>
    </location>
</feature>
<dbReference type="RefSeq" id="WP_104358844.1">
    <property type="nucleotide sequence ID" value="NZ_CP064338.1"/>
</dbReference>
<keyword evidence="1" id="KW-0175">Coiled coil</keyword>
<evidence type="ECO:0000313" key="6">
    <source>
        <dbReference type="Proteomes" id="UP000239406"/>
    </source>
</evidence>
<organism evidence="4 6">
    <name type="scientific">Caldimonas thermodepolymerans</name>
    <dbReference type="NCBI Taxonomy" id="215580"/>
    <lineage>
        <taxon>Bacteria</taxon>
        <taxon>Pseudomonadati</taxon>
        <taxon>Pseudomonadota</taxon>
        <taxon>Betaproteobacteria</taxon>
        <taxon>Burkholderiales</taxon>
        <taxon>Sphaerotilaceae</taxon>
        <taxon>Caldimonas</taxon>
    </lineage>
</organism>
<dbReference type="InterPro" id="IPR021350">
    <property type="entry name" value="DUF2968"/>
</dbReference>
<evidence type="ECO:0000256" key="3">
    <source>
        <dbReference type="SAM" id="SignalP"/>
    </source>
</evidence>
<dbReference type="OrthoDB" id="5952682at2"/>
<feature type="chain" id="PRO_5040584279" evidence="3">
    <location>
        <begin position="22"/>
        <end position="255"/>
    </location>
</feature>
<sequence length="255" mass="27826">MTLFRHVALLAAFAIPATALADASFWPGERPAASGRPAAAEPAAPAASAVEPPPEAASAPRQPPALMRELTALIESRQVNEMRTTYNGPFAAALFFEPENLNYYVALLKGQDFWWIGRTTDAKEAETLYTRMAEQTVTLAAPDLEKMQLDARIAATRRQLEQARRRQGELAEQLQAQRQVIREGVAAQARLQSETRQLAEERARLQQQLQSISATIDALEAAANKVPNLGAVPGASEPAAEPARSRQRPARQPSR</sequence>
<reference evidence="4 6" key="1">
    <citation type="submission" date="2018-02" db="EMBL/GenBank/DDBJ databases">
        <title>Reclassifiation of [Polyangium] brachysporum DSM 7029 as Guopingzhaonella breviflexa gen. nov., sp. nov., a member of the family Comamonadaceae.</title>
        <authorList>
            <person name="Tang B."/>
        </authorList>
    </citation>
    <scope>NUCLEOTIDE SEQUENCE [LARGE SCALE GENOMIC DNA]</scope>
    <source>
        <strain evidence="4 6">DSM 15344</strain>
    </source>
</reference>
<proteinExistence type="predicted"/>
<dbReference type="AlphaFoldDB" id="A0A2S5T0J8"/>
<feature type="region of interest" description="Disordered" evidence="2">
    <location>
        <begin position="228"/>
        <end position="255"/>
    </location>
</feature>
<accession>A0A2S5T0J8</accession>
<dbReference type="EMBL" id="SLXF01000004">
    <property type="protein sequence ID" value="TCP07714.1"/>
    <property type="molecule type" value="Genomic_DNA"/>
</dbReference>
<keyword evidence="3" id="KW-0732">Signal</keyword>
<comment type="caution">
    <text evidence="4">The sequence shown here is derived from an EMBL/GenBank/DDBJ whole genome shotgun (WGS) entry which is preliminary data.</text>
</comment>
<evidence type="ECO:0000313" key="5">
    <source>
        <dbReference type="EMBL" id="TCP07714.1"/>
    </source>
</evidence>
<evidence type="ECO:0000313" key="7">
    <source>
        <dbReference type="Proteomes" id="UP000294772"/>
    </source>
</evidence>
<keyword evidence="6" id="KW-1185">Reference proteome</keyword>
<feature type="region of interest" description="Disordered" evidence="2">
    <location>
        <begin position="31"/>
        <end position="63"/>
    </location>
</feature>
<feature type="signal peptide" evidence="3">
    <location>
        <begin position="1"/>
        <end position="21"/>
    </location>
</feature>
<dbReference type="Proteomes" id="UP000239406">
    <property type="component" value="Unassembled WGS sequence"/>
</dbReference>
<reference evidence="5 7" key="2">
    <citation type="submission" date="2019-03" db="EMBL/GenBank/DDBJ databases">
        <title>Genomic Encyclopedia of Type Strains, Phase IV (KMG-IV): sequencing the most valuable type-strain genomes for metagenomic binning, comparative biology and taxonomic classification.</title>
        <authorList>
            <person name="Goeker M."/>
        </authorList>
    </citation>
    <scope>NUCLEOTIDE SEQUENCE [LARGE SCALE GENOMIC DNA]</scope>
    <source>
        <strain evidence="5 7">DSM 15264</strain>
    </source>
</reference>
<gene>
    <name evidence="4" type="ORF">C1702_16665</name>
    <name evidence="5" type="ORF">EV676_104270</name>
</gene>
<dbReference type="Pfam" id="PF11180">
    <property type="entry name" value="DUF2968"/>
    <property type="match status" value="1"/>
</dbReference>
<feature type="compositionally biased region" description="Basic residues" evidence="2">
    <location>
        <begin position="245"/>
        <end position="255"/>
    </location>
</feature>
<dbReference type="EMBL" id="PSNY01000025">
    <property type="protein sequence ID" value="PPE68493.1"/>
    <property type="molecule type" value="Genomic_DNA"/>
</dbReference>
<evidence type="ECO:0000256" key="1">
    <source>
        <dbReference type="SAM" id="Coils"/>
    </source>
</evidence>